<protein>
    <submittedName>
        <fullName evidence="2">HNH endonuclease</fullName>
    </submittedName>
</protein>
<dbReference type="Gene3D" id="2.30.280.10">
    <property type="entry name" value="SRA-YDG"/>
    <property type="match status" value="1"/>
</dbReference>
<dbReference type="GO" id="GO:0004519">
    <property type="term" value="F:endonuclease activity"/>
    <property type="evidence" value="ECO:0007669"/>
    <property type="project" value="UniProtKB-KW"/>
</dbReference>
<sequence>MSPSKPIFFGLPPGVTEGQWFRTHDALYAADVHRFRGRGISGTSHEGVDSIVASGGYAGDEDLGDVIVYTAQGGAPDESGCLTADQELTGVNEGMLINYREGLPIRYVRGLGIRRGKATEGYRYRGLYLVEGYWSVRTDRGHLMWQFRLAKAMAGERWDSDDAGNAAGDGGATALQQAAARYVSTQRRVRNTAEARAIKSLYGNTCQMCRIPVVVDAHGAQYSEGAHIHALGRPHGGRDVRSNILCLCPNCHVLFDSGARLITDEFKVVDALTREVLGDLYVEPGHEIDPACVHQHRTRWADRSQGL</sequence>
<dbReference type="GO" id="GO:0016567">
    <property type="term" value="P:protein ubiquitination"/>
    <property type="evidence" value="ECO:0007669"/>
    <property type="project" value="TreeGrafter"/>
</dbReference>
<feature type="domain" description="YDG" evidence="1">
    <location>
        <begin position="10"/>
        <end position="151"/>
    </location>
</feature>
<dbReference type="InterPro" id="IPR003615">
    <property type="entry name" value="HNH_nuc"/>
</dbReference>
<dbReference type="InterPro" id="IPR015947">
    <property type="entry name" value="PUA-like_sf"/>
</dbReference>
<dbReference type="InterPro" id="IPR045134">
    <property type="entry name" value="UHRF1/2-like"/>
</dbReference>
<name>A0AAU2VVQ0_9ACTN</name>
<evidence type="ECO:0000313" key="2">
    <source>
        <dbReference type="EMBL" id="WTW71262.1"/>
    </source>
</evidence>
<dbReference type="Pfam" id="PF02182">
    <property type="entry name" value="SAD_SRA"/>
    <property type="match status" value="1"/>
</dbReference>
<dbReference type="PANTHER" id="PTHR14140">
    <property type="entry name" value="E3 UBIQUITIN-PROTEIN LIGASE UHRF-RELATED"/>
    <property type="match status" value="1"/>
</dbReference>
<dbReference type="GO" id="GO:0044027">
    <property type="term" value="P:negative regulation of gene expression via chromosomal CpG island methylation"/>
    <property type="evidence" value="ECO:0007669"/>
    <property type="project" value="TreeGrafter"/>
</dbReference>
<evidence type="ECO:0000259" key="1">
    <source>
        <dbReference type="PROSITE" id="PS51015"/>
    </source>
</evidence>
<dbReference type="SUPFAM" id="SSF88697">
    <property type="entry name" value="PUA domain-like"/>
    <property type="match status" value="1"/>
</dbReference>
<keyword evidence="2" id="KW-0255">Endonuclease</keyword>
<proteinExistence type="predicted"/>
<organism evidence="2">
    <name type="scientific">Streptomyces sp. NBC_00008</name>
    <dbReference type="NCBI Taxonomy" id="2903610"/>
    <lineage>
        <taxon>Bacteria</taxon>
        <taxon>Bacillati</taxon>
        <taxon>Actinomycetota</taxon>
        <taxon>Actinomycetes</taxon>
        <taxon>Kitasatosporales</taxon>
        <taxon>Streptomycetaceae</taxon>
        <taxon>Streptomyces</taxon>
    </lineage>
</organism>
<accession>A0AAU2VVQ0</accession>
<dbReference type="Gene3D" id="1.10.30.50">
    <property type="match status" value="1"/>
</dbReference>
<keyword evidence="2" id="KW-0378">Hydrolase</keyword>
<dbReference type="InterPro" id="IPR003105">
    <property type="entry name" value="SRA_YDG"/>
</dbReference>
<dbReference type="Pfam" id="PF13391">
    <property type="entry name" value="HNH_2"/>
    <property type="match status" value="1"/>
</dbReference>
<dbReference type="SMART" id="SM00466">
    <property type="entry name" value="SRA"/>
    <property type="match status" value="1"/>
</dbReference>
<dbReference type="PANTHER" id="PTHR14140:SF27">
    <property type="entry name" value="OS04G0289800 PROTEIN"/>
    <property type="match status" value="1"/>
</dbReference>
<dbReference type="InterPro" id="IPR036987">
    <property type="entry name" value="SRA-YDG_sf"/>
</dbReference>
<dbReference type="CDD" id="cd00085">
    <property type="entry name" value="HNHc"/>
    <property type="match status" value="1"/>
</dbReference>
<dbReference type="PROSITE" id="PS51015">
    <property type="entry name" value="YDG"/>
    <property type="match status" value="1"/>
</dbReference>
<keyword evidence="2" id="KW-0540">Nuclease</keyword>
<gene>
    <name evidence="2" type="ORF">OG398_24830</name>
</gene>
<reference evidence="2" key="1">
    <citation type="submission" date="2022-10" db="EMBL/GenBank/DDBJ databases">
        <title>The complete genomes of actinobacterial strains from the NBC collection.</title>
        <authorList>
            <person name="Joergensen T.S."/>
            <person name="Alvarez Arevalo M."/>
            <person name="Sterndorff E.B."/>
            <person name="Faurdal D."/>
            <person name="Vuksanovic O."/>
            <person name="Mourched A.-S."/>
            <person name="Charusanti P."/>
            <person name="Shaw S."/>
            <person name="Blin K."/>
            <person name="Weber T."/>
        </authorList>
    </citation>
    <scope>NUCLEOTIDE SEQUENCE</scope>
    <source>
        <strain evidence="2">NBC_00008</strain>
    </source>
</reference>
<dbReference type="AlphaFoldDB" id="A0AAU2VVQ0"/>
<dbReference type="EMBL" id="CP108313">
    <property type="protein sequence ID" value="WTW71262.1"/>
    <property type="molecule type" value="Genomic_DNA"/>
</dbReference>
<dbReference type="GO" id="GO:0061630">
    <property type="term" value="F:ubiquitin protein ligase activity"/>
    <property type="evidence" value="ECO:0007669"/>
    <property type="project" value="TreeGrafter"/>
</dbReference>